<feature type="compositionally biased region" description="Basic and acidic residues" evidence="1">
    <location>
        <begin position="314"/>
        <end position="328"/>
    </location>
</feature>
<feature type="transmembrane region" description="Helical" evidence="2">
    <location>
        <begin position="377"/>
        <end position="398"/>
    </location>
</feature>
<dbReference type="PANTHER" id="PTHR35408">
    <property type="entry name" value="CHROMOSOME 15, WHOLE GENOME SHOTGUN SEQUENCE"/>
    <property type="match status" value="1"/>
</dbReference>
<dbReference type="InterPro" id="IPR001173">
    <property type="entry name" value="Glyco_trans_2-like"/>
</dbReference>
<feature type="region of interest" description="Disordered" evidence="1">
    <location>
        <begin position="294"/>
        <end position="364"/>
    </location>
</feature>
<evidence type="ECO:0000313" key="5">
    <source>
        <dbReference type="EMBL" id="KZV97550.1"/>
    </source>
</evidence>
<keyword evidence="6" id="KW-1185">Reference proteome</keyword>
<feature type="domain" description="DUF7928" evidence="4">
    <location>
        <begin position="7"/>
        <end position="157"/>
    </location>
</feature>
<dbReference type="InterPro" id="IPR029044">
    <property type="entry name" value="Nucleotide-diphossugar_trans"/>
</dbReference>
<accession>A0A165L9A6</accession>
<proteinExistence type="predicted"/>
<dbReference type="PANTHER" id="PTHR35408:SF2">
    <property type="entry name" value="GLYCOSYLTRANSFERASE 2-LIKE DOMAIN-CONTAINING PROTEIN"/>
    <property type="match status" value="1"/>
</dbReference>
<dbReference type="Gene3D" id="3.90.550.10">
    <property type="entry name" value="Spore Coat Polysaccharide Biosynthesis Protein SpsA, Chain A"/>
    <property type="match status" value="1"/>
</dbReference>
<dbReference type="EMBL" id="KV425929">
    <property type="protein sequence ID" value="KZV97550.1"/>
    <property type="molecule type" value="Genomic_DNA"/>
</dbReference>
<keyword evidence="2" id="KW-0472">Membrane</keyword>
<dbReference type="Pfam" id="PF25550">
    <property type="entry name" value="DUF7928"/>
    <property type="match status" value="1"/>
</dbReference>
<organism evidence="5 6">
    <name type="scientific">Exidia glandulosa HHB12029</name>
    <dbReference type="NCBI Taxonomy" id="1314781"/>
    <lineage>
        <taxon>Eukaryota</taxon>
        <taxon>Fungi</taxon>
        <taxon>Dikarya</taxon>
        <taxon>Basidiomycota</taxon>
        <taxon>Agaricomycotina</taxon>
        <taxon>Agaricomycetes</taxon>
        <taxon>Auriculariales</taxon>
        <taxon>Exidiaceae</taxon>
        <taxon>Exidia</taxon>
    </lineage>
</organism>
<evidence type="ECO:0000259" key="4">
    <source>
        <dbReference type="Pfam" id="PF25550"/>
    </source>
</evidence>
<feature type="compositionally biased region" description="Basic and acidic residues" evidence="1">
    <location>
        <begin position="348"/>
        <end position="364"/>
    </location>
</feature>
<feature type="transmembrane region" description="Helical" evidence="2">
    <location>
        <begin position="955"/>
        <end position="974"/>
    </location>
</feature>
<dbReference type="OrthoDB" id="38531at2759"/>
<dbReference type="SUPFAM" id="SSF53448">
    <property type="entry name" value="Nucleotide-diphospho-sugar transferases"/>
    <property type="match status" value="1"/>
</dbReference>
<feature type="transmembrane region" description="Helical" evidence="2">
    <location>
        <begin position="903"/>
        <end position="926"/>
    </location>
</feature>
<sequence length="1017" mass="114302">MDQEPDAYDAVLEHIFNETQGDALFHYDEGDIQTGVCLRVSQGVFRVFPNNEYLEPFEDAIRQLNPEIAVKLRSTSISAALAKVTEEQRVLFIDAENRIQIIATMDDLAYAEKGQGAAFIFDERMLVVWADEVEDVTPQVREFEARLLDLVWRSRGSIAAATTTAAPVALGMPSVKHTDATPPDPKVDDQLFVEQQPTYDFTTSFPADFVPPSKDAEFVPMPEPLSLPATPARRMSTALPFSRYGSDNDTGIFGTRRSAELPPAPVNVLLPQRRAALLPLVEDDDFVEREKQMFVIGDEDEKDNTTNSSSTADPYRRRSRADSEKVSDLAKGSLSPDDRSSRSALDGLPEKTLESVSDKDEKDLEAATPVARRPLRLLAPIFNGVSTGLSLLFVMIGVGKLVEETVLDGYYLRFALLVCAPLLFCVALFFCITLVTNVFFIFGPVSQFTENSKYYSAVAPKDVKLDRLPHVTIQMPVYKESLEATITPSINSLQKAMITYARQGGTSSIFINDDGMQLLSPELREERMRFYENRNIGWVARPGHGKDGYYRAGRFKKASNMNFALALALRMEEILSDLQQDTKRKAELGVGSGDNDYLDEDAELAERALELAVAETNGRAWARGGQALRVGEIILIVDSDTVVPEDCLRDAVYEFSQSPELAIIQHVSDVMQVAHHYFENGIAYFTRRINHAISVACSNGEVAPFVGHNAFLRWQAVQDAAFVDVADGVKKIWSESNVSEDFDMALRLQLKGYTIRWATYSNGGFQEGVSLTCDDELNRWQKYAYGCSELLFYPFKDWWRYGPITKQMRIFIWSPVPIHYKMSMMAYMFSYYGIAASLPLTLLNYLLLGFSIPVDHYYSRGFELFLACTVVFVGLGNFGHSVLEYRLNRKSLFDALIGNFRWLPYFLFFFGGLSLSLSGALLAHLFSYNITWGATIKEVESSNFFREVPRIWKRFYGTFIICGAIAAGMVVLSTPLMPRGFVIDKWSWATILPLAIQIGCHLLFPIVLNPWLMIFSY</sequence>
<protein>
    <submittedName>
        <fullName evidence="5">Uncharacterized protein</fullName>
    </submittedName>
</protein>
<feature type="domain" description="Glycosyltransferase 2-like" evidence="3">
    <location>
        <begin position="633"/>
        <end position="847"/>
    </location>
</feature>
<feature type="transmembrane region" description="Helical" evidence="2">
    <location>
        <begin position="864"/>
        <end position="883"/>
    </location>
</feature>
<dbReference type="Proteomes" id="UP000077266">
    <property type="component" value="Unassembled WGS sequence"/>
</dbReference>
<feature type="transmembrane region" description="Helical" evidence="2">
    <location>
        <begin position="829"/>
        <end position="852"/>
    </location>
</feature>
<gene>
    <name evidence="5" type="ORF">EXIGLDRAFT_764342</name>
</gene>
<dbReference type="InParanoid" id="A0A165L9A6"/>
<dbReference type="STRING" id="1314781.A0A165L9A6"/>
<evidence type="ECO:0000256" key="1">
    <source>
        <dbReference type="SAM" id="MobiDB-lite"/>
    </source>
</evidence>
<keyword evidence="2" id="KW-1133">Transmembrane helix</keyword>
<dbReference type="AlphaFoldDB" id="A0A165L9A6"/>
<keyword evidence="2" id="KW-0812">Transmembrane</keyword>
<feature type="transmembrane region" description="Helical" evidence="2">
    <location>
        <begin position="410"/>
        <end position="443"/>
    </location>
</feature>
<reference evidence="5 6" key="1">
    <citation type="journal article" date="2016" name="Mol. Biol. Evol.">
        <title>Comparative Genomics of Early-Diverging Mushroom-Forming Fungi Provides Insights into the Origins of Lignocellulose Decay Capabilities.</title>
        <authorList>
            <person name="Nagy L.G."/>
            <person name="Riley R."/>
            <person name="Tritt A."/>
            <person name="Adam C."/>
            <person name="Daum C."/>
            <person name="Floudas D."/>
            <person name="Sun H."/>
            <person name="Yadav J.S."/>
            <person name="Pangilinan J."/>
            <person name="Larsson K.H."/>
            <person name="Matsuura K."/>
            <person name="Barry K."/>
            <person name="Labutti K."/>
            <person name="Kuo R."/>
            <person name="Ohm R.A."/>
            <person name="Bhattacharya S.S."/>
            <person name="Shirouzu T."/>
            <person name="Yoshinaga Y."/>
            <person name="Martin F.M."/>
            <person name="Grigoriev I.V."/>
            <person name="Hibbett D.S."/>
        </authorList>
    </citation>
    <scope>NUCLEOTIDE SEQUENCE [LARGE SCALE GENOMIC DNA]</scope>
    <source>
        <strain evidence="5 6">HHB12029</strain>
    </source>
</reference>
<evidence type="ECO:0000256" key="2">
    <source>
        <dbReference type="SAM" id="Phobius"/>
    </source>
</evidence>
<feature type="transmembrane region" description="Helical" evidence="2">
    <location>
        <begin position="986"/>
        <end position="1008"/>
    </location>
</feature>
<name>A0A165L9A6_EXIGL</name>
<dbReference type="InterPro" id="IPR057688">
    <property type="entry name" value="DUF7928"/>
</dbReference>
<evidence type="ECO:0000313" key="6">
    <source>
        <dbReference type="Proteomes" id="UP000077266"/>
    </source>
</evidence>
<dbReference type="Pfam" id="PF13632">
    <property type="entry name" value="Glyco_trans_2_3"/>
    <property type="match status" value="1"/>
</dbReference>
<evidence type="ECO:0000259" key="3">
    <source>
        <dbReference type="Pfam" id="PF13632"/>
    </source>
</evidence>